<accession>A0A2M7XM24</accession>
<dbReference type="InterPro" id="IPR002305">
    <property type="entry name" value="aa-tRNA-synth_Ic"/>
</dbReference>
<dbReference type="SUPFAM" id="SSF52374">
    <property type="entry name" value="Nucleotidylyl transferase"/>
    <property type="match status" value="1"/>
</dbReference>
<name>A0A2M7XM24_9BACT</name>
<reference evidence="7" key="1">
    <citation type="submission" date="2017-09" db="EMBL/GenBank/DDBJ databases">
        <title>Depth-based differentiation of microbial function through sediment-hosted aquifers and enrichment of novel symbionts in the deep terrestrial subsurface.</title>
        <authorList>
            <person name="Probst A.J."/>
            <person name="Ladd B."/>
            <person name="Jarett J.K."/>
            <person name="Geller-Mcgrath D.E."/>
            <person name="Sieber C.M.K."/>
            <person name="Emerson J.B."/>
            <person name="Anantharaman K."/>
            <person name="Thomas B.C."/>
            <person name="Malmstrom R."/>
            <person name="Stieglmeier M."/>
            <person name="Klingl A."/>
            <person name="Woyke T."/>
            <person name="Ryan C.M."/>
            <person name="Banfield J.F."/>
        </authorList>
    </citation>
    <scope>NUCLEOTIDE SEQUENCE [LARGE SCALE GENOMIC DNA]</scope>
</reference>
<keyword evidence="3" id="KW-0067">ATP-binding</keyword>
<evidence type="ECO:0000256" key="3">
    <source>
        <dbReference type="ARBA" id="ARBA00022840"/>
    </source>
</evidence>
<protein>
    <submittedName>
        <fullName evidence="6">Tyrosine--tRNA ligase</fullName>
    </submittedName>
</protein>
<keyword evidence="4" id="KW-0648">Protein biosynthesis</keyword>
<feature type="non-terminal residue" evidence="6">
    <location>
        <position position="49"/>
    </location>
</feature>
<dbReference type="AlphaFoldDB" id="A0A2M7XM24"/>
<dbReference type="GO" id="GO:0004812">
    <property type="term" value="F:aminoacyl-tRNA ligase activity"/>
    <property type="evidence" value="ECO:0007669"/>
    <property type="project" value="UniProtKB-KW"/>
</dbReference>
<evidence type="ECO:0000313" key="6">
    <source>
        <dbReference type="EMBL" id="PJA49901.1"/>
    </source>
</evidence>
<dbReference type="InterPro" id="IPR014729">
    <property type="entry name" value="Rossmann-like_a/b/a_fold"/>
</dbReference>
<evidence type="ECO:0000313" key="7">
    <source>
        <dbReference type="Proteomes" id="UP000230062"/>
    </source>
</evidence>
<dbReference type="EMBL" id="PFWP01000021">
    <property type="protein sequence ID" value="PJA49901.1"/>
    <property type="molecule type" value="Genomic_DNA"/>
</dbReference>
<evidence type="ECO:0000256" key="2">
    <source>
        <dbReference type="ARBA" id="ARBA00022741"/>
    </source>
</evidence>
<evidence type="ECO:0000256" key="1">
    <source>
        <dbReference type="ARBA" id="ARBA00022598"/>
    </source>
</evidence>
<dbReference type="GO" id="GO:0006418">
    <property type="term" value="P:tRNA aminoacylation for protein translation"/>
    <property type="evidence" value="ECO:0007669"/>
    <property type="project" value="InterPro"/>
</dbReference>
<comment type="caution">
    <text evidence="6">The sequence shown here is derived from an EMBL/GenBank/DDBJ whole genome shotgun (WGS) entry which is preliminary data.</text>
</comment>
<dbReference type="Gene3D" id="3.40.50.620">
    <property type="entry name" value="HUPs"/>
    <property type="match status" value="1"/>
</dbReference>
<keyword evidence="1 6" id="KW-0436">Ligase</keyword>
<feature type="non-terminal residue" evidence="6">
    <location>
        <position position="1"/>
    </location>
</feature>
<keyword evidence="2" id="KW-0547">Nucleotide-binding</keyword>
<gene>
    <name evidence="6" type="ORF">CO169_00640</name>
</gene>
<sequence length="49" mass="5650">KEGLEKVLRSGKKLRIYNGIDPTGKLHLGHMVVLRKLRQLQDLDQEIIV</sequence>
<dbReference type="InterPro" id="IPR001412">
    <property type="entry name" value="aa-tRNA-synth_I_CS"/>
</dbReference>
<evidence type="ECO:0000256" key="4">
    <source>
        <dbReference type="ARBA" id="ARBA00022917"/>
    </source>
</evidence>
<proteinExistence type="predicted"/>
<dbReference type="Proteomes" id="UP000230062">
    <property type="component" value="Unassembled WGS sequence"/>
</dbReference>
<evidence type="ECO:0000256" key="5">
    <source>
        <dbReference type="ARBA" id="ARBA00023146"/>
    </source>
</evidence>
<dbReference type="PROSITE" id="PS00178">
    <property type="entry name" value="AA_TRNA_LIGASE_I"/>
    <property type="match status" value="1"/>
</dbReference>
<keyword evidence="5" id="KW-0030">Aminoacyl-tRNA synthetase</keyword>
<dbReference type="GO" id="GO:0005524">
    <property type="term" value="F:ATP binding"/>
    <property type="evidence" value="ECO:0007669"/>
    <property type="project" value="UniProtKB-KW"/>
</dbReference>
<dbReference type="Pfam" id="PF00579">
    <property type="entry name" value="tRNA-synt_1b"/>
    <property type="match status" value="1"/>
</dbReference>
<organism evidence="6 7">
    <name type="scientific">Candidatus Shapirobacteria bacterium CG_4_9_14_3_um_filter_39_13</name>
    <dbReference type="NCBI Taxonomy" id="1974479"/>
    <lineage>
        <taxon>Bacteria</taxon>
        <taxon>Candidatus Shapironibacteriota</taxon>
    </lineage>
</organism>